<dbReference type="GO" id="GO:0005634">
    <property type="term" value="C:nucleus"/>
    <property type="evidence" value="ECO:0007669"/>
    <property type="project" value="TreeGrafter"/>
</dbReference>
<dbReference type="AlphaFoldDB" id="A0A2H3JDM8"/>
<dbReference type="OrthoDB" id="49151at2759"/>
<evidence type="ECO:0000256" key="6">
    <source>
        <dbReference type="ARBA" id="ARBA00030030"/>
    </source>
</evidence>
<keyword evidence="1" id="KW-0540">Nuclease</keyword>
<organism evidence="8 9">
    <name type="scientific">Wolfiporia cocos (strain MD-104)</name>
    <name type="common">Brown rot fungus</name>
    <dbReference type="NCBI Taxonomy" id="742152"/>
    <lineage>
        <taxon>Eukaryota</taxon>
        <taxon>Fungi</taxon>
        <taxon>Dikarya</taxon>
        <taxon>Basidiomycota</taxon>
        <taxon>Agaricomycotina</taxon>
        <taxon>Agaricomycetes</taxon>
        <taxon>Polyporales</taxon>
        <taxon>Phaeolaceae</taxon>
        <taxon>Wolfiporia</taxon>
    </lineage>
</organism>
<dbReference type="Proteomes" id="UP000218811">
    <property type="component" value="Unassembled WGS sequence"/>
</dbReference>
<dbReference type="STRING" id="742152.A0A2H3JDM8"/>
<evidence type="ECO:0000313" key="9">
    <source>
        <dbReference type="Proteomes" id="UP000218811"/>
    </source>
</evidence>
<evidence type="ECO:0000313" key="8">
    <source>
        <dbReference type="EMBL" id="PCH40340.1"/>
    </source>
</evidence>
<dbReference type="EMBL" id="KB468053">
    <property type="protein sequence ID" value="PCH40340.1"/>
    <property type="molecule type" value="Genomic_DNA"/>
</dbReference>
<feature type="region of interest" description="Disordered" evidence="7">
    <location>
        <begin position="1"/>
        <end position="21"/>
    </location>
</feature>
<keyword evidence="3" id="KW-0456">Lyase</keyword>
<dbReference type="PANTHER" id="PTHR13522:SF3">
    <property type="entry name" value="U6 SNRNA PHOSPHODIESTERASE 1"/>
    <property type="match status" value="1"/>
</dbReference>
<reference evidence="8 9" key="1">
    <citation type="journal article" date="2012" name="Science">
        <title>The Paleozoic origin of enzymatic lignin decomposition reconstructed from 31 fungal genomes.</title>
        <authorList>
            <person name="Floudas D."/>
            <person name="Binder M."/>
            <person name="Riley R."/>
            <person name="Barry K."/>
            <person name="Blanchette R.A."/>
            <person name="Henrissat B."/>
            <person name="Martinez A.T."/>
            <person name="Otillar R."/>
            <person name="Spatafora J.W."/>
            <person name="Yadav J.S."/>
            <person name="Aerts A."/>
            <person name="Benoit I."/>
            <person name="Boyd A."/>
            <person name="Carlson A."/>
            <person name="Copeland A."/>
            <person name="Coutinho P.M."/>
            <person name="de Vries R.P."/>
            <person name="Ferreira P."/>
            <person name="Findley K."/>
            <person name="Foster B."/>
            <person name="Gaskell J."/>
            <person name="Glotzer D."/>
            <person name="Gorecki P."/>
            <person name="Heitman J."/>
            <person name="Hesse C."/>
            <person name="Hori C."/>
            <person name="Igarashi K."/>
            <person name="Jurgens J.A."/>
            <person name="Kallen N."/>
            <person name="Kersten P."/>
            <person name="Kohler A."/>
            <person name="Kuees U."/>
            <person name="Kumar T.K.A."/>
            <person name="Kuo A."/>
            <person name="LaButti K."/>
            <person name="Larrondo L.F."/>
            <person name="Lindquist E."/>
            <person name="Ling A."/>
            <person name="Lombard V."/>
            <person name="Lucas S."/>
            <person name="Lundell T."/>
            <person name="Martin R."/>
            <person name="McLaughlin D.J."/>
            <person name="Morgenstern I."/>
            <person name="Morin E."/>
            <person name="Murat C."/>
            <person name="Nagy L.G."/>
            <person name="Nolan M."/>
            <person name="Ohm R.A."/>
            <person name="Patyshakuliyeva A."/>
            <person name="Rokas A."/>
            <person name="Ruiz-Duenas F.J."/>
            <person name="Sabat G."/>
            <person name="Salamov A."/>
            <person name="Samejima M."/>
            <person name="Schmutz J."/>
            <person name="Slot J.C."/>
            <person name="St John F."/>
            <person name="Stenlid J."/>
            <person name="Sun H."/>
            <person name="Sun S."/>
            <person name="Syed K."/>
            <person name="Tsang A."/>
            <person name="Wiebenga A."/>
            <person name="Young D."/>
            <person name="Pisabarro A."/>
            <person name="Eastwood D.C."/>
            <person name="Martin F."/>
            <person name="Cullen D."/>
            <person name="Grigoriev I.V."/>
            <person name="Hibbett D.S."/>
        </authorList>
    </citation>
    <scope>NUCLEOTIDE SEQUENCE [LARGE SCALE GENOMIC DNA]</scope>
    <source>
        <strain evidence="8 9">MD-104</strain>
    </source>
</reference>
<gene>
    <name evidence="8" type="ORF">WOLCODRAFT_162284</name>
</gene>
<evidence type="ECO:0000256" key="2">
    <source>
        <dbReference type="ARBA" id="ARBA00022801"/>
    </source>
</evidence>
<evidence type="ECO:0000256" key="5">
    <source>
        <dbReference type="ARBA" id="ARBA00029543"/>
    </source>
</evidence>
<dbReference type="Gene3D" id="3.90.1140.10">
    <property type="entry name" value="Cyclic phosphodiesterase"/>
    <property type="match status" value="1"/>
</dbReference>
<evidence type="ECO:0000256" key="3">
    <source>
        <dbReference type="ARBA" id="ARBA00023239"/>
    </source>
</evidence>
<keyword evidence="4" id="KW-0539">Nucleus</keyword>
<protein>
    <recommendedName>
        <fullName evidence="5">U6 snRNA phosphodiesterase 1</fullName>
    </recommendedName>
    <alternativeName>
        <fullName evidence="6">3'-5' RNA exonuclease USB1</fullName>
    </alternativeName>
</protein>
<dbReference type="Pfam" id="PF09749">
    <property type="entry name" value="HVSL"/>
    <property type="match status" value="1"/>
</dbReference>
<keyword evidence="9" id="KW-1185">Reference proteome</keyword>
<feature type="region of interest" description="Disordered" evidence="7">
    <location>
        <begin position="230"/>
        <end position="259"/>
    </location>
</feature>
<proteinExistence type="predicted"/>
<feature type="compositionally biased region" description="Polar residues" evidence="7">
    <location>
        <begin position="248"/>
        <end position="258"/>
    </location>
</feature>
<sequence>MKRGNALVSYESSDEDESPKALQEIVSKKRKLPGLSSAFVPKTPVDNPSLHQGRIRTTPHVEGQYAAYVYVPLLLDDHPALHKLLLKAFTDAKLIVPPLHPIGLAVNANAEDNPSGRAKAVRELHVSITRPIYLRAHQRDELRHAVRAVSLSHSSFKASFAQISELTNDERTRTFLALEVGAGHAELKKLTTALTPTLTSLRQKDFYADPRFHASFAWALLDRPPLPAASALNPSPLPQSPKGAPQVAPSNSPPTTNVAAARDDLDSADNTAPQDPQRFLSIPCFPSDLVPSLNHTFGDTLVSRLIGSFEVTELRVRIGQEVNRFRLRE</sequence>
<name>A0A2H3JDM8_WOLCO</name>
<dbReference type="GO" id="GO:0034477">
    <property type="term" value="P:U6 snRNA 3'-end processing"/>
    <property type="evidence" value="ECO:0007669"/>
    <property type="project" value="InterPro"/>
</dbReference>
<accession>A0A2H3JDM8</accession>
<dbReference type="InterPro" id="IPR027521">
    <property type="entry name" value="Usb1"/>
</dbReference>
<keyword evidence="2" id="KW-0378">Hydrolase</keyword>
<dbReference type="GO" id="GO:0000175">
    <property type="term" value="F:3'-5'-RNA exonuclease activity"/>
    <property type="evidence" value="ECO:0007669"/>
    <property type="project" value="TreeGrafter"/>
</dbReference>
<dbReference type="PANTHER" id="PTHR13522">
    <property type="entry name" value="U6 SNRNA PHOSPHODIESTERASE 1"/>
    <property type="match status" value="1"/>
</dbReference>
<evidence type="ECO:0000256" key="1">
    <source>
        <dbReference type="ARBA" id="ARBA00022722"/>
    </source>
</evidence>
<dbReference type="OMA" id="KTVVLQY"/>
<evidence type="ECO:0000256" key="7">
    <source>
        <dbReference type="SAM" id="MobiDB-lite"/>
    </source>
</evidence>
<dbReference type="GO" id="GO:0016829">
    <property type="term" value="F:lyase activity"/>
    <property type="evidence" value="ECO:0007669"/>
    <property type="project" value="UniProtKB-KW"/>
</dbReference>
<evidence type="ECO:0000256" key="4">
    <source>
        <dbReference type="ARBA" id="ARBA00023242"/>
    </source>
</evidence>